<dbReference type="PROSITE" id="PS01124">
    <property type="entry name" value="HTH_ARAC_FAMILY_2"/>
    <property type="match status" value="1"/>
</dbReference>
<dbReference type="Pfam" id="PF02311">
    <property type="entry name" value="AraC_binding"/>
    <property type="match status" value="1"/>
</dbReference>
<dbReference type="PANTHER" id="PTHR43280">
    <property type="entry name" value="ARAC-FAMILY TRANSCRIPTIONAL REGULATOR"/>
    <property type="match status" value="1"/>
</dbReference>
<dbReference type="EMBL" id="AP027268">
    <property type="protein sequence ID" value="BDW94117.1"/>
    <property type="molecule type" value="Genomic_DNA"/>
</dbReference>
<dbReference type="SUPFAM" id="SSF46689">
    <property type="entry name" value="Homeodomain-like"/>
    <property type="match status" value="1"/>
</dbReference>
<dbReference type="InterPro" id="IPR018060">
    <property type="entry name" value="HTH_AraC"/>
</dbReference>
<accession>A0AA48HDG0</accession>
<keyword evidence="2" id="KW-0238">DNA-binding</keyword>
<dbReference type="InterPro" id="IPR020449">
    <property type="entry name" value="Tscrpt_reg_AraC-type_HTH"/>
</dbReference>
<evidence type="ECO:0000259" key="4">
    <source>
        <dbReference type="PROSITE" id="PS01124"/>
    </source>
</evidence>
<keyword evidence="1" id="KW-0805">Transcription regulation</keyword>
<dbReference type="GO" id="GO:0003700">
    <property type="term" value="F:DNA-binding transcription factor activity"/>
    <property type="evidence" value="ECO:0007669"/>
    <property type="project" value="InterPro"/>
</dbReference>
<dbReference type="Pfam" id="PF12833">
    <property type="entry name" value="HTH_18"/>
    <property type="match status" value="1"/>
</dbReference>
<evidence type="ECO:0000313" key="6">
    <source>
        <dbReference type="Proteomes" id="UP001330184"/>
    </source>
</evidence>
<keyword evidence="3" id="KW-0804">Transcription</keyword>
<organism evidence="5 6">
    <name type="scientific">Flagellimonas marinaquae</name>
    <dbReference type="NCBI Taxonomy" id="254955"/>
    <lineage>
        <taxon>Bacteria</taxon>
        <taxon>Pseudomonadati</taxon>
        <taxon>Bacteroidota</taxon>
        <taxon>Flavobacteriia</taxon>
        <taxon>Flavobacteriales</taxon>
        <taxon>Flavobacteriaceae</taxon>
        <taxon>Flagellimonas</taxon>
    </lineage>
</organism>
<dbReference type="SUPFAM" id="SSF51215">
    <property type="entry name" value="Regulatory protein AraC"/>
    <property type="match status" value="1"/>
</dbReference>
<evidence type="ECO:0000256" key="2">
    <source>
        <dbReference type="ARBA" id="ARBA00023125"/>
    </source>
</evidence>
<evidence type="ECO:0000313" key="5">
    <source>
        <dbReference type="EMBL" id="BDW94117.1"/>
    </source>
</evidence>
<dbReference type="SMART" id="SM00342">
    <property type="entry name" value="HTH_ARAC"/>
    <property type="match status" value="1"/>
</dbReference>
<evidence type="ECO:0000256" key="1">
    <source>
        <dbReference type="ARBA" id="ARBA00023015"/>
    </source>
</evidence>
<dbReference type="Proteomes" id="UP001330184">
    <property type="component" value="Chromosome"/>
</dbReference>
<dbReference type="InterPro" id="IPR009057">
    <property type="entry name" value="Homeodomain-like_sf"/>
</dbReference>
<reference evidence="5 6" key="1">
    <citation type="submission" date="2023-01" db="EMBL/GenBank/DDBJ databases">
        <title>Complete genome sequence of Muricauda aquimarina strain IFOP_LL357.</title>
        <authorList>
            <person name="Gajardo G."/>
            <person name="Ueki S."/>
            <person name="Maruyama F."/>
        </authorList>
    </citation>
    <scope>NUCLEOTIDE SEQUENCE [LARGE SCALE GENOMIC DNA]</scope>
    <source>
        <strain evidence="5 6">IFOP_LL357</strain>
    </source>
</reference>
<dbReference type="InterPro" id="IPR037923">
    <property type="entry name" value="HTH-like"/>
</dbReference>
<gene>
    <name evidence="5" type="ORF">MACH07_29490</name>
</gene>
<dbReference type="InterPro" id="IPR003313">
    <property type="entry name" value="AraC-bd"/>
</dbReference>
<dbReference type="PANTHER" id="PTHR43280:SF32">
    <property type="entry name" value="TRANSCRIPTIONAL REGULATORY PROTEIN"/>
    <property type="match status" value="1"/>
</dbReference>
<name>A0AA48HDG0_9FLAO</name>
<dbReference type="Gene3D" id="1.10.10.60">
    <property type="entry name" value="Homeodomain-like"/>
    <property type="match status" value="1"/>
</dbReference>
<sequence>MDIYNTNTLINEQTGNLAFKLSEFDNSCQFCDTHRFNYYSLIWIKKGRGTAQVDFTEYPFTPNTLFAVTPYQPFTFTEEEPLEGVVLNFHPDFFCIHKHHEQVACNGILFNNIYSPPMLCVTDDMKNELERIIEQMYAEVQKSELAQYELLVSYLKIFLISASRAKAKQQPEALEGSTDEKEPFILQKLKNLIETHYKTMHSAGEYADLLNISPKALAKMTKNHFNKTMTNLISERIIIEAKRELYLTNKTVKEIAYDLGYDDEHYFSRFFKNNADISPKTYRETVGFARAASA</sequence>
<keyword evidence="6" id="KW-1185">Reference proteome</keyword>
<dbReference type="PRINTS" id="PR00032">
    <property type="entry name" value="HTHARAC"/>
</dbReference>
<dbReference type="GO" id="GO:0043565">
    <property type="term" value="F:sequence-specific DNA binding"/>
    <property type="evidence" value="ECO:0007669"/>
    <property type="project" value="InterPro"/>
</dbReference>
<protein>
    <submittedName>
        <fullName evidence="5">Transcriptional regulator</fullName>
    </submittedName>
</protein>
<evidence type="ECO:0000256" key="3">
    <source>
        <dbReference type="ARBA" id="ARBA00023163"/>
    </source>
</evidence>
<feature type="domain" description="HTH araC/xylS-type" evidence="4">
    <location>
        <begin position="187"/>
        <end position="285"/>
    </location>
</feature>
<proteinExistence type="predicted"/>
<dbReference type="RefSeq" id="WP_252079792.1">
    <property type="nucleotide sequence ID" value="NZ_CP092415.1"/>
</dbReference>
<dbReference type="AlphaFoldDB" id="A0AA48HDG0"/>